<feature type="transmembrane region" description="Helical" evidence="1">
    <location>
        <begin position="300"/>
        <end position="319"/>
    </location>
</feature>
<keyword evidence="1" id="KW-0812">Transmembrane</keyword>
<reference evidence="2 3" key="1">
    <citation type="submission" date="2019-05" db="EMBL/GenBank/DDBJ databases">
        <title>Genome sequence of Klebsiella sp strain TOUT106.</title>
        <authorList>
            <person name="Rahi P."/>
            <person name="Chaudhari D."/>
        </authorList>
    </citation>
    <scope>NUCLEOTIDE SEQUENCE [LARGE SCALE GENOMIC DNA]</scope>
    <source>
        <strain evidence="2 3">TOUT106</strain>
    </source>
</reference>
<protein>
    <recommendedName>
        <fullName evidence="4">O-antigen ligase family protein</fullName>
    </recommendedName>
</protein>
<feature type="transmembrane region" description="Helical" evidence="1">
    <location>
        <begin position="168"/>
        <end position="190"/>
    </location>
</feature>
<keyword evidence="3" id="KW-1185">Reference proteome</keyword>
<dbReference type="EMBL" id="VCHQ01000007">
    <property type="protein sequence ID" value="TLV21530.1"/>
    <property type="molecule type" value="Genomic_DNA"/>
</dbReference>
<feature type="transmembrane region" description="Helical" evidence="1">
    <location>
        <begin position="121"/>
        <end position="143"/>
    </location>
</feature>
<feature type="transmembrane region" description="Helical" evidence="1">
    <location>
        <begin position="92"/>
        <end position="109"/>
    </location>
</feature>
<feature type="transmembrane region" description="Helical" evidence="1">
    <location>
        <begin position="36"/>
        <end position="60"/>
    </location>
</feature>
<feature type="transmembrane region" description="Helical" evidence="1">
    <location>
        <begin position="362"/>
        <end position="382"/>
    </location>
</feature>
<feature type="transmembrane region" description="Helical" evidence="1">
    <location>
        <begin position="388"/>
        <end position="405"/>
    </location>
</feature>
<evidence type="ECO:0008006" key="4">
    <source>
        <dbReference type="Google" id="ProtNLM"/>
    </source>
</evidence>
<sequence>MAFQQRNISTNIARFTFIVYLTWSILYAPLKWIFNLAGVGFLFYLPKILLLFVVFLYLFLSAKTNKPTLFLIFMIIISSIVSYITMRNMEQILFSVYIFIPFIFSIYFGNELLNSASKKYFLFLWIMCCLGLLLNIFITFPWAGTSVDIGGKEVYVAKEWATYGVSRYAGFSVASWSVASQLLALGTYLYCFTERKFYKFLYFIVTLLFLLLTTAKGPIFAFLIMGVVTAISNGKRYLIKYFYLPPLIIGIGLPLLSYIYWGMFVYSGHTSGSWLFTAETIFARMTVTWPLALDFIINKGSYLFGIGMGGIGSPLGYFYNGSDYDVSEFSFADSFYVYTFAVFGLLGIISVILLVNRAKNMVWGNADSIFSSLLILELLYFGIVDAPYERDFFICFIGIALANLYKRSKRTMTKKERYER</sequence>
<organism evidence="2 3">
    <name type="scientific">Klebsiella indica</name>
    <dbReference type="NCBI Taxonomy" id="2582917"/>
    <lineage>
        <taxon>Bacteria</taxon>
        <taxon>Pseudomonadati</taxon>
        <taxon>Pseudomonadota</taxon>
        <taxon>Gammaproteobacteria</taxon>
        <taxon>Enterobacterales</taxon>
        <taxon>Enterobacteriaceae</taxon>
        <taxon>Klebsiella/Raoultella group</taxon>
        <taxon>Klebsiella</taxon>
    </lineage>
</organism>
<evidence type="ECO:0000313" key="2">
    <source>
        <dbReference type="EMBL" id="TLV21530.1"/>
    </source>
</evidence>
<feature type="transmembrane region" description="Helical" evidence="1">
    <location>
        <begin position="12"/>
        <end position="30"/>
    </location>
</feature>
<proteinExistence type="predicted"/>
<gene>
    <name evidence="2" type="ORF">FE839_05715</name>
</gene>
<keyword evidence="1" id="KW-1133">Transmembrane helix</keyword>
<comment type="caution">
    <text evidence="2">The sequence shown here is derived from an EMBL/GenBank/DDBJ whole genome shotgun (WGS) entry which is preliminary data.</text>
</comment>
<name>A0A5R9LKY1_9ENTR</name>
<dbReference type="RefSeq" id="WP_138359880.1">
    <property type="nucleotide sequence ID" value="NZ_VCHQ01000007.1"/>
</dbReference>
<feature type="transmembrane region" description="Helical" evidence="1">
    <location>
        <begin position="197"/>
        <end position="213"/>
    </location>
</feature>
<dbReference type="AlphaFoldDB" id="A0A5R9LKY1"/>
<dbReference type="Proteomes" id="UP000307430">
    <property type="component" value="Unassembled WGS sequence"/>
</dbReference>
<feature type="transmembrane region" description="Helical" evidence="1">
    <location>
        <begin position="241"/>
        <end position="261"/>
    </location>
</feature>
<keyword evidence="1" id="KW-0472">Membrane</keyword>
<feature type="transmembrane region" description="Helical" evidence="1">
    <location>
        <begin position="335"/>
        <end position="355"/>
    </location>
</feature>
<accession>A0A5R9LKY1</accession>
<evidence type="ECO:0000256" key="1">
    <source>
        <dbReference type="SAM" id="Phobius"/>
    </source>
</evidence>
<evidence type="ECO:0000313" key="3">
    <source>
        <dbReference type="Proteomes" id="UP000307430"/>
    </source>
</evidence>
<feature type="transmembrane region" description="Helical" evidence="1">
    <location>
        <begin position="67"/>
        <end position="86"/>
    </location>
</feature>